<feature type="domain" description="Reverse transcriptase" evidence="9">
    <location>
        <begin position="854"/>
        <end position="1040"/>
    </location>
</feature>
<dbReference type="GO" id="GO:0004190">
    <property type="term" value="F:aspartic-type endopeptidase activity"/>
    <property type="evidence" value="ECO:0007669"/>
    <property type="project" value="InterPro"/>
</dbReference>
<evidence type="ECO:0000256" key="4">
    <source>
        <dbReference type="ARBA" id="ARBA00022722"/>
    </source>
</evidence>
<evidence type="ECO:0000256" key="6">
    <source>
        <dbReference type="ARBA" id="ARBA00022801"/>
    </source>
</evidence>
<dbReference type="Pfam" id="PF17917">
    <property type="entry name" value="RT_RNaseH"/>
    <property type="match status" value="1"/>
</dbReference>
<dbReference type="Pfam" id="PF00665">
    <property type="entry name" value="rve"/>
    <property type="match status" value="1"/>
</dbReference>
<evidence type="ECO:0000256" key="1">
    <source>
        <dbReference type="ARBA" id="ARBA00012493"/>
    </source>
</evidence>
<feature type="compositionally biased region" description="Polar residues" evidence="8">
    <location>
        <begin position="500"/>
        <end position="509"/>
    </location>
</feature>
<dbReference type="GO" id="GO:0003676">
    <property type="term" value="F:nucleic acid binding"/>
    <property type="evidence" value="ECO:0007669"/>
    <property type="project" value="InterPro"/>
</dbReference>
<dbReference type="PROSITE" id="PS50994">
    <property type="entry name" value="INTEGRASE"/>
    <property type="match status" value="1"/>
</dbReference>
<keyword evidence="6" id="KW-0378">Hydrolase</keyword>
<dbReference type="PANTHER" id="PTHR37984">
    <property type="entry name" value="PROTEIN CBG26694"/>
    <property type="match status" value="1"/>
</dbReference>
<dbReference type="EC" id="2.7.7.49" evidence="1"/>
<dbReference type="FunFam" id="3.30.70.270:FF:000020">
    <property type="entry name" value="Transposon Tf2-6 polyprotein-like Protein"/>
    <property type="match status" value="1"/>
</dbReference>
<evidence type="ECO:0000256" key="2">
    <source>
        <dbReference type="ARBA" id="ARBA00022679"/>
    </source>
</evidence>
<dbReference type="Gene3D" id="1.10.340.70">
    <property type="match status" value="1"/>
</dbReference>
<dbReference type="SUPFAM" id="SSF50630">
    <property type="entry name" value="Acid proteases"/>
    <property type="match status" value="1"/>
</dbReference>
<dbReference type="Pfam" id="PF00078">
    <property type="entry name" value="RVT_1"/>
    <property type="match status" value="1"/>
</dbReference>
<dbReference type="InterPro" id="IPR012337">
    <property type="entry name" value="RNaseH-like_sf"/>
</dbReference>
<dbReference type="SUPFAM" id="SSF56672">
    <property type="entry name" value="DNA/RNA polymerases"/>
    <property type="match status" value="1"/>
</dbReference>
<dbReference type="InterPro" id="IPR043502">
    <property type="entry name" value="DNA/RNA_pol_sf"/>
</dbReference>
<feature type="region of interest" description="Disordered" evidence="8">
    <location>
        <begin position="130"/>
        <end position="211"/>
    </location>
</feature>
<dbReference type="GO" id="GO:0004519">
    <property type="term" value="F:endonuclease activity"/>
    <property type="evidence" value="ECO:0007669"/>
    <property type="project" value="UniProtKB-KW"/>
</dbReference>
<evidence type="ECO:0000256" key="3">
    <source>
        <dbReference type="ARBA" id="ARBA00022695"/>
    </source>
</evidence>
<dbReference type="FunFam" id="3.30.420.10:FF:000032">
    <property type="entry name" value="Retrovirus-related Pol polyprotein from transposon 297-like Protein"/>
    <property type="match status" value="1"/>
</dbReference>
<dbReference type="GO" id="GO:0003964">
    <property type="term" value="F:RNA-directed DNA polymerase activity"/>
    <property type="evidence" value="ECO:0007669"/>
    <property type="project" value="UniProtKB-KW"/>
</dbReference>
<dbReference type="FunFam" id="3.10.20.370:FF:000001">
    <property type="entry name" value="Retrovirus-related Pol polyprotein from transposon 17.6-like protein"/>
    <property type="match status" value="1"/>
</dbReference>
<sequence length="1721" mass="191230">MKVTLRAQDVATQFIEANAALKVIQADQKNLMLKGVFLAPDQEAAIAAAVSAAMQPVLLELRALSDQVSRISASFPHVLATVDAVESLQGDTLGQLLEVKGQLQQAGDNRGAALCELGNRLQSIQEELRGTPRPTPAHFQPSENPRSWPPLPDHLACTATPTPPPPPPPPTSFLPPFPQLGTTPNPPANDLPPPPPTSAGTLLPSTAPRGTLNLGKAMGSIAWYKGSPTPGATESWIAQIRNLKMFHEANGEHVPEKLWVQAAISRAEGEPALFLQRHQATLTTLNELSETLTRRFEGVRTNASYLSELQAATKAPQETVRQYAERLKSLAEKVDSGGNIEAFRDIALKAFIRGVPEVVKGALYSAKPASMSEAMNIAQSVMDMADCPQAPPNPAVACESTAALAQQGASNGDQTRPGPQPNRNPPWQPTQRKGYRHPGWVNPRLLPCTVCEELGHRTRDEEFKPARPQNEVPKRNKGRKVLKPPPPCKPSLEKGLPTGSYPSISSNPATLRPPQPITVYPVNSKPAFTLTGTVNGHRGTLLIDTGSAVTLVDRKAVNTYQIVPTLQRVKGVTGDYLRLYGETQCSLVLPDQQELSALAVVTDLPDGLLLLIGLDTQDKHGAWLDVRNRRIYLSPDHSSALTSWAAAWQPREHRTHAVNLVTTQVVVLPPNTLVKIPARRKGPFFEDGCLQTFQPYDLGQICFAQSIHSNTPTTHVLAYNLGPRFLTLHKNARLGYIDPTADYPDSPSYSATSNLASSTQSSFVIDQMTAPDAEQAFRQQLQQKLQHVPGAEQVVERLAQFHDVFSFPGYEKLGDTNLVEHTIPTGDHRPIRTKQYRTPFKQQAVIEEIVQGYLKDGVIQPGSGQWQSPCLLVPKRTLVDGVTHVSWRMVIDYRRVNAITTPEFYPLPHVQNCLDQMGGSKFFTSLDLRNSYHQIRVRAEDVEKTGFSTASGAWCFRKMPFGLSNAPATFQRMAMQIIRGLGSAHALAFLDDIILFHATAEEQITELCQLLHIFRQANLKLHLPKCQLLQSKVNYLGHVVSADGVQPDDRKLTAVRDFPVPSSVTKVKAFLGLCSYYRRFVKSFSQLAEPLNNLTKKDVQFVWGPKQQTAFDELKQRLTNPPILKYPDLSKEFVLSTDACTSGLGCVLSQYHDGVEHPVAYASRALNSAEKNYSATELELLAVVFGVKYFREYLWGTKFTIQTDHAPLRYLHQMKDTNSRLLRWSLALEEYTYTAKYKSGKAHGNADGLSRAFAATAIDAIDLAEILKEQKHDPFCIKMLPHPLYQLTDQDVVARKTQAGLRIVAPASLRTRILDLAHASPQAGHRGQRKTYQRVASKFYWPGMLRDVKEYVKACPKCALFKDCGQKKPPLGEFREPSEVFEAISIDIVGPLPQTPDGNKYILTILDQFSRFVQFHPMKTQTAEETAQKLLCHIGRFGTCARLLSDQGKNFTSELIRHFCEFFNIKKMQTTAYHPASNGRCERVHRSLGSILAHFVKDSQTDWDLKLPIAELVLNSHTNETTSFPPYTLVFGRAMRMPSRDELSLQPSIEPFALHVEELRAHLTSLWDAVKALQPQNKDTQRKFYDRSTEDPALQEGDLVYLHTPFLKKGKSKKLSKRWSGPYKIVRVINKQNVLLKVDRREVVTHTSRLKPVYHQEQPNNGDTPSDTDVASCSDSEPPSTNDQPSDRPPSPAAGAPTPPVSSNRTHPRYSLRPTRPVHYQ</sequence>
<dbReference type="InterPro" id="IPR001969">
    <property type="entry name" value="Aspartic_peptidase_AS"/>
</dbReference>
<dbReference type="GO" id="GO:0042575">
    <property type="term" value="C:DNA polymerase complex"/>
    <property type="evidence" value="ECO:0007669"/>
    <property type="project" value="UniProtKB-ARBA"/>
</dbReference>
<dbReference type="PANTHER" id="PTHR37984:SF5">
    <property type="entry name" value="PROTEIN NYNRIN-LIKE"/>
    <property type="match status" value="1"/>
</dbReference>
<feature type="region of interest" description="Disordered" evidence="8">
    <location>
        <begin position="461"/>
        <end position="516"/>
    </location>
</feature>
<dbReference type="Gene3D" id="3.10.10.10">
    <property type="entry name" value="HIV Type 1 Reverse Transcriptase, subunit A, domain 1"/>
    <property type="match status" value="1"/>
</dbReference>
<evidence type="ECO:0000256" key="7">
    <source>
        <dbReference type="ARBA" id="ARBA00022918"/>
    </source>
</evidence>
<keyword evidence="2" id="KW-0808">Transferase</keyword>
<dbReference type="GO" id="GO:0006508">
    <property type="term" value="P:proteolysis"/>
    <property type="evidence" value="ECO:0007669"/>
    <property type="project" value="InterPro"/>
</dbReference>
<feature type="compositionally biased region" description="Polar residues" evidence="8">
    <location>
        <begin position="403"/>
        <end position="414"/>
    </location>
</feature>
<reference evidence="11 12" key="1">
    <citation type="submission" date="2020-02" db="EMBL/GenBank/DDBJ databases">
        <authorList>
            <person name="Ferguson B K."/>
        </authorList>
    </citation>
    <scope>NUCLEOTIDE SEQUENCE [LARGE SCALE GENOMIC DNA]</scope>
</reference>
<feature type="compositionally biased region" description="Pro residues" evidence="8">
    <location>
        <begin position="1687"/>
        <end position="1700"/>
    </location>
</feature>
<dbReference type="SUPFAM" id="SSF53098">
    <property type="entry name" value="Ribonuclease H-like"/>
    <property type="match status" value="1"/>
</dbReference>
<dbReference type="InterPro" id="IPR000477">
    <property type="entry name" value="RT_dom"/>
</dbReference>
<gene>
    <name evidence="11" type="ORF">NTEN_LOCUS7279</name>
</gene>
<dbReference type="InterPro" id="IPR050951">
    <property type="entry name" value="Retrovirus_Pol_polyprotein"/>
</dbReference>
<dbReference type="Gene3D" id="2.30.30.850">
    <property type="match status" value="1"/>
</dbReference>
<dbReference type="Pfam" id="PF17921">
    <property type="entry name" value="Integrase_H2C2"/>
    <property type="match status" value="1"/>
</dbReference>
<evidence type="ECO:0000256" key="5">
    <source>
        <dbReference type="ARBA" id="ARBA00022759"/>
    </source>
</evidence>
<dbReference type="FunFam" id="1.10.340.70:FF:000001">
    <property type="entry name" value="Retrovirus-related Pol polyprotein from transposon gypsy-like Protein"/>
    <property type="match status" value="1"/>
</dbReference>
<dbReference type="Gene3D" id="3.30.420.10">
    <property type="entry name" value="Ribonuclease H-like superfamily/Ribonuclease H"/>
    <property type="match status" value="1"/>
</dbReference>
<organism evidence="11 12">
    <name type="scientific">Nesidiocoris tenuis</name>
    <dbReference type="NCBI Taxonomy" id="355587"/>
    <lineage>
        <taxon>Eukaryota</taxon>
        <taxon>Metazoa</taxon>
        <taxon>Ecdysozoa</taxon>
        <taxon>Arthropoda</taxon>
        <taxon>Hexapoda</taxon>
        <taxon>Insecta</taxon>
        <taxon>Pterygota</taxon>
        <taxon>Neoptera</taxon>
        <taxon>Paraneoptera</taxon>
        <taxon>Hemiptera</taxon>
        <taxon>Heteroptera</taxon>
        <taxon>Panheteroptera</taxon>
        <taxon>Cimicomorpha</taxon>
        <taxon>Miridae</taxon>
        <taxon>Dicyphina</taxon>
        <taxon>Nesidiocoris</taxon>
    </lineage>
</organism>
<protein>
    <recommendedName>
        <fullName evidence="1">RNA-directed DNA polymerase</fullName>
        <ecNumber evidence="1">2.7.7.49</ecNumber>
    </recommendedName>
</protein>
<feature type="compositionally biased region" description="Pro residues" evidence="8">
    <location>
        <begin position="418"/>
        <end position="428"/>
    </location>
</feature>
<dbReference type="Proteomes" id="UP000479000">
    <property type="component" value="Unassembled WGS sequence"/>
</dbReference>
<dbReference type="InterPro" id="IPR041373">
    <property type="entry name" value="RT_RNaseH"/>
</dbReference>
<dbReference type="CDD" id="cd01647">
    <property type="entry name" value="RT_LTR"/>
    <property type="match status" value="1"/>
</dbReference>
<accession>A0A6H5GEZ9</accession>
<dbReference type="Gene3D" id="3.30.70.270">
    <property type="match status" value="2"/>
</dbReference>
<dbReference type="PROSITE" id="PS50878">
    <property type="entry name" value="RT_POL"/>
    <property type="match status" value="1"/>
</dbReference>
<evidence type="ECO:0000259" key="9">
    <source>
        <dbReference type="PROSITE" id="PS50878"/>
    </source>
</evidence>
<evidence type="ECO:0000256" key="8">
    <source>
        <dbReference type="SAM" id="MobiDB-lite"/>
    </source>
</evidence>
<dbReference type="PROSITE" id="PS00141">
    <property type="entry name" value="ASP_PROTEASE"/>
    <property type="match status" value="1"/>
</dbReference>
<feature type="region of interest" description="Disordered" evidence="8">
    <location>
        <begin position="392"/>
        <end position="439"/>
    </location>
</feature>
<dbReference type="OrthoDB" id="6382339at2759"/>
<keyword evidence="12" id="KW-1185">Reference proteome</keyword>
<dbReference type="InterPro" id="IPR036397">
    <property type="entry name" value="RNaseH_sf"/>
</dbReference>
<evidence type="ECO:0000259" key="10">
    <source>
        <dbReference type="PROSITE" id="PS50994"/>
    </source>
</evidence>
<keyword evidence="3" id="KW-0548">Nucleotidyltransferase</keyword>
<dbReference type="InterPro" id="IPR001584">
    <property type="entry name" value="Integrase_cat-core"/>
</dbReference>
<name>A0A6H5GEZ9_9HEMI</name>
<keyword evidence="4" id="KW-0540">Nuclease</keyword>
<dbReference type="Gene3D" id="2.40.70.10">
    <property type="entry name" value="Acid Proteases"/>
    <property type="match status" value="1"/>
</dbReference>
<evidence type="ECO:0000313" key="12">
    <source>
        <dbReference type="Proteomes" id="UP000479000"/>
    </source>
</evidence>
<keyword evidence="5" id="KW-0255">Endonuclease</keyword>
<feature type="compositionally biased region" description="Pro residues" evidence="8">
    <location>
        <begin position="161"/>
        <end position="197"/>
    </location>
</feature>
<feature type="domain" description="Integrase catalytic" evidence="10">
    <location>
        <begin position="1373"/>
        <end position="1534"/>
    </location>
</feature>
<dbReference type="InterPro" id="IPR041588">
    <property type="entry name" value="Integrase_H2C2"/>
</dbReference>
<dbReference type="GO" id="GO:0015074">
    <property type="term" value="P:DNA integration"/>
    <property type="evidence" value="ECO:0007669"/>
    <property type="project" value="InterPro"/>
</dbReference>
<evidence type="ECO:0000313" key="11">
    <source>
        <dbReference type="EMBL" id="CAB0001492.1"/>
    </source>
</evidence>
<feature type="region of interest" description="Disordered" evidence="8">
    <location>
        <begin position="1647"/>
        <end position="1721"/>
    </location>
</feature>
<dbReference type="InterPro" id="IPR043128">
    <property type="entry name" value="Rev_trsase/Diguanyl_cyclase"/>
</dbReference>
<dbReference type="Gene3D" id="3.10.20.370">
    <property type="match status" value="1"/>
</dbReference>
<keyword evidence="7" id="KW-0695">RNA-directed DNA polymerase</keyword>
<dbReference type="EMBL" id="CADCXU010010972">
    <property type="protein sequence ID" value="CAB0001492.1"/>
    <property type="molecule type" value="Genomic_DNA"/>
</dbReference>
<dbReference type="InterPro" id="IPR021109">
    <property type="entry name" value="Peptidase_aspartic_dom_sf"/>
</dbReference>
<dbReference type="CDD" id="cd09274">
    <property type="entry name" value="RNase_HI_RT_Ty3"/>
    <property type="match status" value="1"/>
</dbReference>
<proteinExistence type="predicted"/>
<feature type="compositionally biased region" description="Polar residues" evidence="8">
    <location>
        <begin position="1657"/>
        <end position="1684"/>
    </location>
</feature>